<organism evidence="1 2">
    <name type="scientific">Colwellia psychrerythraea</name>
    <name type="common">Vibrio psychroerythus</name>
    <dbReference type="NCBI Taxonomy" id="28229"/>
    <lineage>
        <taxon>Bacteria</taxon>
        <taxon>Pseudomonadati</taxon>
        <taxon>Pseudomonadota</taxon>
        <taxon>Gammaproteobacteria</taxon>
        <taxon>Alteromonadales</taxon>
        <taxon>Colwelliaceae</taxon>
        <taxon>Colwellia</taxon>
    </lineage>
</organism>
<reference evidence="1 2" key="1">
    <citation type="submission" date="2014-08" db="EMBL/GenBank/DDBJ databases">
        <title>Genomic and Phenotypic Diversity of Colwellia psychrerythraea strains from Disparate Marine Basins.</title>
        <authorList>
            <person name="Techtmann S.M."/>
            <person name="Stelling S.C."/>
            <person name="Utturkar S.M."/>
            <person name="Alshibli N."/>
            <person name="Harris A."/>
            <person name="Brown S.D."/>
            <person name="Hazen T.C."/>
        </authorList>
    </citation>
    <scope>NUCLEOTIDE SEQUENCE [LARGE SCALE GENOMIC DNA]</scope>
    <source>
        <strain evidence="1 2">GAB14E</strain>
    </source>
</reference>
<name>A0A099KJH8_COLPS</name>
<dbReference type="EMBL" id="JQEC01000047">
    <property type="protein sequence ID" value="KGJ90415.1"/>
    <property type="molecule type" value="Genomic_DNA"/>
</dbReference>
<gene>
    <name evidence="1" type="ORF">GAB14E_3658</name>
</gene>
<sequence length="49" mass="5321">MAVKHLPTGIVHQEKKDGTTACGVDTRKNNNHWVVTQLKATCEKGGCKS</sequence>
<accession>A0A099KJH8</accession>
<proteinExistence type="predicted"/>
<protein>
    <submittedName>
        <fullName evidence="1">Uncharacterized protein</fullName>
    </submittedName>
</protein>
<evidence type="ECO:0000313" key="1">
    <source>
        <dbReference type="EMBL" id="KGJ90415.1"/>
    </source>
</evidence>
<evidence type="ECO:0000313" key="2">
    <source>
        <dbReference type="Proteomes" id="UP000029868"/>
    </source>
</evidence>
<dbReference type="Proteomes" id="UP000029868">
    <property type="component" value="Unassembled WGS sequence"/>
</dbReference>
<dbReference type="AlphaFoldDB" id="A0A099KJH8"/>
<comment type="caution">
    <text evidence="1">The sequence shown here is derived from an EMBL/GenBank/DDBJ whole genome shotgun (WGS) entry which is preliminary data.</text>
</comment>